<proteinExistence type="predicted"/>
<dbReference type="InterPro" id="IPR035897">
    <property type="entry name" value="Toll_tir_struct_dom_sf"/>
</dbReference>
<organism evidence="2 3">
    <name type="scientific">Xylophilus rhododendri</name>
    <dbReference type="NCBI Taxonomy" id="2697032"/>
    <lineage>
        <taxon>Bacteria</taxon>
        <taxon>Pseudomonadati</taxon>
        <taxon>Pseudomonadota</taxon>
        <taxon>Betaproteobacteria</taxon>
        <taxon>Burkholderiales</taxon>
        <taxon>Xylophilus</taxon>
    </lineage>
</organism>
<dbReference type="Gene3D" id="3.40.50.10140">
    <property type="entry name" value="Toll/interleukin-1 receptor homology (TIR) domain"/>
    <property type="match status" value="1"/>
</dbReference>
<dbReference type="AlphaFoldDB" id="A0A857J5Q9"/>
<dbReference type="KEGG" id="xyk:GT347_15930"/>
<dbReference type="InterPro" id="IPR013568">
    <property type="entry name" value="SEFIR_dom"/>
</dbReference>
<dbReference type="InterPro" id="IPR000157">
    <property type="entry name" value="TIR_dom"/>
</dbReference>
<evidence type="ECO:0000313" key="2">
    <source>
        <dbReference type="EMBL" id="QHI99334.1"/>
    </source>
</evidence>
<dbReference type="PROSITE" id="PS51534">
    <property type="entry name" value="SEFIR"/>
    <property type="match status" value="1"/>
</dbReference>
<dbReference type="SUPFAM" id="SSF52200">
    <property type="entry name" value="Toll/Interleukin receptor TIR domain"/>
    <property type="match status" value="1"/>
</dbReference>
<dbReference type="RefSeq" id="WP_160553147.1">
    <property type="nucleotide sequence ID" value="NZ_CP047650.1"/>
</dbReference>
<protein>
    <submittedName>
        <fullName evidence="2">TIR domain-containing protein</fullName>
    </submittedName>
</protein>
<feature type="domain" description="SEFIR" evidence="1">
    <location>
        <begin position="3"/>
        <end position="134"/>
    </location>
</feature>
<keyword evidence="3" id="KW-1185">Reference proteome</keyword>
<evidence type="ECO:0000259" key="1">
    <source>
        <dbReference type="PROSITE" id="PS51534"/>
    </source>
</evidence>
<evidence type="ECO:0000313" key="3">
    <source>
        <dbReference type="Proteomes" id="UP000464787"/>
    </source>
</evidence>
<dbReference type="Pfam" id="PF13676">
    <property type="entry name" value="TIR_2"/>
    <property type="match status" value="1"/>
</dbReference>
<name>A0A857J5Q9_9BURK</name>
<accession>A0A857J5Q9</accession>
<dbReference type="EMBL" id="CP047650">
    <property type="protein sequence ID" value="QHI99334.1"/>
    <property type="molecule type" value="Genomic_DNA"/>
</dbReference>
<reference evidence="2 3" key="1">
    <citation type="submission" date="2020-01" db="EMBL/GenBank/DDBJ databases">
        <title>Genome sequencing of strain KACC 21265.</title>
        <authorList>
            <person name="Heo J."/>
            <person name="Kim S.-J."/>
            <person name="Kim J.-S."/>
            <person name="Hong S.-B."/>
            <person name="Kwon S.-W."/>
        </authorList>
    </citation>
    <scope>NUCLEOTIDE SEQUENCE [LARGE SCALE GENOMIC DNA]</scope>
    <source>
        <strain evidence="2 3">KACC 21265</strain>
    </source>
</reference>
<dbReference type="Proteomes" id="UP000464787">
    <property type="component" value="Chromosome"/>
</dbReference>
<dbReference type="GO" id="GO:0007165">
    <property type="term" value="P:signal transduction"/>
    <property type="evidence" value="ECO:0007669"/>
    <property type="project" value="InterPro"/>
</dbReference>
<sequence>MAVPRVFVSYSHDSPEHKAWVLDLATKLRHSGVESILDQWALGPGGDLPHFMEQNLASADRVLMICTDPYVKKANAGTGGVGYEKMIITPELMKSIDSRKVIPLIRQSGTKNVPAFLNSKIYLDFSRSDQFEFSFDELVRDLHGAPLYAAPPVAANPFDIANATEPVEAAKRSSDPIISLMRLIVKAFDASHFDWVRYAYIIENSEYSRIMVDMFISDLINKRLVRQDDEKDIWLTDEGRRFAIVNNLTGKR</sequence>
<gene>
    <name evidence="2" type="ORF">GT347_15930</name>
</gene>